<feature type="region of interest" description="Disordered" evidence="1">
    <location>
        <begin position="191"/>
        <end position="223"/>
    </location>
</feature>
<evidence type="ECO:0000313" key="3">
    <source>
        <dbReference type="Proteomes" id="UP000242188"/>
    </source>
</evidence>
<feature type="region of interest" description="Disordered" evidence="1">
    <location>
        <begin position="119"/>
        <end position="157"/>
    </location>
</feature>
<dbReference type="AlphaFoldDB" id="A0A210QZ59"/>
<feature type="compositionally biased region" description="Basic and acidic residues" evidence="1">
    <location>
        <begin position="414"/>
        <end position="432"/>
    </location>
</feature>
<feature type="region of interest" description="Disordered" evidence="1">
    <location>
        <begin position="76"/>
        <end position="97"/>
    </location>
</feature>
<keyword evidence="3" id="KW-1185">Reference proteome</keyword>
<proteinExistence type="predicted"/>
<feature type="compositionally biased region" description="Polar residues" evidence="1">
    <location>
        <begin position="335"/>
        <end position="354"/>
    </location>
</feature>
<protein>
    <submittedName>
        <fullName evidence="2">Uncharacterized protein</fullName>
    </submittedName>
</protein>
<feature type="compositionally biased region" description="Acidic residues" evidence="1">
    <location>
        <begin position="139"/>
        <end position="155"/>
    </location>
</feature>
<name>A0A210QZ59_MIZYE</name>
<organism evidence="2 3">
    <name type="scientific">Mizuhopecten yessoensis</name>
    <name type="common">Japanese scallop</name>
    <name type="synonym">Patinopecten yessoensis</name>
    <dbReference type="NCBI Taxonomy" id="6573"/>
    <lineage>
        <taxon>Eukaryota</taxon>
        <taxon>Metazoa</taxon>
        <taxon>Spiralia</taxon>
        <taxon>Lophotrochozoa</taxon>
        <taxon>Mollusca</taxon>
        <taxon>Bivalvia</taxon>
        <taxon>Autobranchia</taxon>
        <taxon>Pteriomorphia</taxon>
        <taxon>Pectinida</taxon>
        <taxon>Pectinoidea</taxon>
        <taxon>Pectinidae</taxon>
        <taxon>Mizuhopecten</taxon>
    </lineage>
</organism>
<dbReference type="OrthoDB" id="6141536at2759"/>
<dbReference type="Proteomes" id="UP000242188">
    <property type="component" value="Unassembled WGS sequence"/>
</dbReference>
<evidence type="ECO:0000313" key="2">
    <source>
        <dbReference type="EMBL" id="OWF54036.1"/>
    </source>
</evidence>
<accession>A0A210QZ59</accession>
<evidence type="ECO:0000256" key="1">
    <source>
        <dbReference type="SAM" id="MobiDB-lite"/>
    </source>
</evidence>
<dbReference type="EMBL" id="NEDP02001165">
    <property type="protein sequence ID" value="OWF54036.1"/>
    <property type="molecule type" value="Genomic_DNA"/>
</dbReference>
<reference evidence="2 3" key="1">
    <citation type="journal article" date="2017" name="Nat. Ecol. Evol.">
        <title>Scallop genome provides insights into evolution of bilaterian karyotype and development.</title>
        <authorList>
            <person name="Wang S."/>
            <person name="Zhang J."/>
            <person name="Jiao W."/>
            <person name="Li J."/>
            <person name="Xun X."/>
            <person name="Sun Y."/>
            <person name="Guo X."/>
            <person name="Huan P."/>
            <person name="Dong B."/>
            <person name="Zhang L."/>
            <person name="Hu X."/>
            <person name="Sun X."/>
            <person name="Wang J."/>
            <person name="Zhao C."/>
            <person name="Wang Y."/>
            <person name="Wang D."/>
            <person name="Huang X."/>
            <person name="Wang R."/>
            <person name="Lv J."/>
            <person name="Li Y."/>
            <person name="Zhang Z."/>
            <person name="Liu B."/>
            <person name="Lu W."/>
            <person name="Hui Y."/>
            <person name="Liang J."/>
            <person name="Zhou Z."/>
            <person name="Hou R."/>
            <person name="Li X."/>
            <person name="Liu Y."/>
            <person name="Li H."/>
            <person name="Ning X."/>
            <person name="Lin Y."/>
            <person name="Zhao L."/>
            <person name="Xing Q."/>
            <person name="Dou J."/>
            <person name="Li Y."/>
            <person name="Mao J."/>
            <person name="Guo H."/>
            <person name="Dou H."/>
            <person name="Li T."/>
            <person name="Mu C."/>
            <person name="Jiang W."/>
            <person name="Fu Q."/>
            <person name="Fu X."/>
            <person name="Miao Y."/>
            <person name="Liu J."/>
            <person name="Yu Q."/>
            <person name="Li R."/>
            <person name="Liao H."/>
            <person name="Li X."/>
            <person name="Kong Y."/>
            <person name="Jiang Z."/>
            <person name="Chourrout D."/>
            <person name="Li R."/>
            <person name="Bao Z."/>
        </authorList>
    </citation>
    <scope>NUCLEOTIDE SEQUENCE [LARGE SCALE GENOMIC DNA]</scope>
    <source>
        <strain evidence="2 3">PY_sf001</strain>
    </source>
</reference>
<feature type="compositionally biased region" description="Basic and acidic residues" evidence="1">
    <location>
        <begin position="87"/>
        <end position="97"/>
    </location>
</feature>
<feature type="compositionally biased region" description="Polar residues" evidence="1">
    <location>
        <begin position="374"/>
        <end position="395"/>
    </location>
</feature>
<gene>
    <name evidence="2" type="ORF">KP79_PYT15285</name>
</gene>
<sequence>MASAKQLNLEVIMAHSAYARAAGLQSEVNKITVTRVAGNEVEYKRQLNLYRKDMMLTINNIQREEKRLKKSMVKYRGRMQQNRRERKQREKEDYERDRRAMKNMSNVLVVQTSEMLVPVKEGSPDSGIGEEIQGKEKEEGDEDDTLEGENVNEDSENTKLKSKICVKKLRKGEDCNGKTYITLPVITEDTEDTEEKSITGTMTEDGRDSATGTHDDGKVSKDDSKTVKLPDIIKSKRRPTKTLKTKKQVVSFADLIKLQHTTSTKKLFDLVHILAEKHGVKDDQVVLKKENRNIVALRSNDQGISDSMMRAASVLYPMKFGYILGNHTDNVEPITPSSSLDEPSTDNSGLSSPLETRHSSKPSSSRVNFRISDGHNSGVRNYSRQTEPNISSVRSSYPKENMKRNNSMPTLLDVVEKVQKAHSHKQTESDSSHRRHSMSKSSSSTPRILPPLERKRMSTGNVYAQKSDAVSWTEAFALLKGVHNLFD</sequence>
<comment type="caution">
    <text evidence="2">The sequence shown here is derived from an EMBL/GenBank/DDBJ whole genome shotgun (WGS) entry which is preliminary data.</text>
</comment>
<feature type="compositionally biased region" description="Basic and acidic residues" evidence="1">
    <location>
        <begin position="204"/>
        <end position="223"/>
    </location>
</feature>
<feature type="region of interest" description="Disordered" evidence="1">
    <location>
        <begin position="333"/>
        <end position="459"/>
    </location>
</feature>